<feature type="transmembrane region" description="Helical" evidence="17">
    <location>
        <begin position="213"/>
        <end position="239"/>
    </location>
</feature>
<dbReference type="Pfam" id="PF25563">
    <property type="entry name" value="TPR_SYVN1_N"/>
    <property type="match status" value="1"/>
</dbReference>
<keyword evidence="10" id="KW-0833">Ubl conjugation pathway</keyword>
<evidence type="ECO:0000256" key="12">
    <source>
        <dbReference type="ARBA" id="ARBA00022833"/>
    </source>
</evidence>
<dbReference type="InterPro" id="IPR013083">
    <property type="entry name" value="Znf_RING/FYVE/PHD"/>
</dbReference>
<organism evidence="19 20">
    <name type="scientific">Basidiobolus meristosporus CBS 931.73</name>
    <dbReference type="NCBI Taxonomy" id="1314790"/>
    <lineage>
        <taxon>Eukaryota</taxon>
        <taxon>Fungi</taxon>
        <taxon>Fungi incertae sedis</taxon>
        <taxon>Zoopagomycota</taxon>
        <taxon>Entomophthoromycotina</taxon>
        <taxon>Basidiobolomycetes</taxon>
        <taxon>Basidiobolales</taxon>
        <taxon>Basidiobolaceae</taxon>
        <taxon>Basidiobolus</taxon>
    </lineage>
</organism>
<dbReference type="GO" id="GO:0005789">
    <property type="term" value="C:endoplasmic reticulum membrane"/>
    <property type="evidence" value="ECO:0007669"/>
    <property type="project" value="UniProtKB-SubCell"/>
</dbReference>
<accession>A0A1Y1YN44</accession>
<dbReference type="PROSITE" id="PS50089">
    <property type="entry name" value="ZF_RING_2"/>
    <property type="match status" value="1"/>
</dbReference>
<dbReference type="CDD" id="cd16479">
    <property type="entry name" value="RING-H2_synoviolin"/>
    <property type="match status" value="1"/>
</dbReference>
<evidence type="ECO:0000313" key="20">
    <source>
        <dbReference type="Proteomes" id="UP000193498"/>
    </source>
</evidence>
<comment type="similarity">
    <text evidence="4">Belongs to the HRD1 family.</text>
</comment>
<evidence type="ECO:0000256" key="17">
    <source>
        <dbReference type="SAM" id="Phobius"/>
    </source>
</evidence>
<dbReference type="InterPro" id="IPR001841">
    <property type="entry name" value="Znf_RING"/>
</dbReference>
<evidence type="ECO:0000256" key="7">
    <source>
        <dbReference type="ARBA" id="ARBA00022692"/>
    </source>
</evidence>
<keyword evidence="6" id="KW-0808">Transferase</keyword>
<keyword evidence="12" id="KW-0862">Zinc</keyword>
<dbReference type="FunCoup" id="A0A1Y1YN44">
    <property type="interactions" value="830"/>
</dbReference>
<dbReference type="OrthoDB" id="7759664at2759"/>
<dbReference type="AlphaFoldDB" id="A0A1Y1YN44"/>
<dbReference type="PANTHER" id="PTHR22763">
    <property type="entry name" value="RING ZINC FINGER PROTEIN"/>
    <property type="match status" value="1"/>
</dbReference>
<comment type="caution">
    <text evidence="19">The sequence shown here is derived from an EMBL/GenBank/DDBJ whole genome shotgun (WGS) entry which is preliminary data.</text>
</comment>
<evidence type="ECO:0000256" key="3">
    <source>
        <dbReference type="ARBA" id="ARBA00004906"/>
    </source>
</evidence>
<feature type="transmembrane region" description="Helical" evidence="17">
    <location>
        <begin position="43"/>
        <end position="64"/>
    </location>
</feature>
<evidence type="ECO:0000256" key="2">
    <source>
        <dbReference type="ARBA" id="ARBA00004477"/>
    </source>
</evidence>
<protein>
    <recommendedName>
        <fullName evidence="5">RING-type E3 ubiquitin transferase</fullName>
        <ecNumber evidence="5">2.3.2.27</ecNumber>
    </recommendedName>
</protein>
<evidence type="ECO:0000256" key="16">
    <source>
        <dbReference type="SAM" id="MobiDB-lite"/>
    </source>
</evidence>
<keyword evidence="11" id="KW-0256">Endoplasmic reticulum</keyword>
<evidence type="ECO:0000256" key="8">
    <source>
        <dbReference type="ARBA" id="ARBA00022723"/>
    </source>
</evidence>
<evidence type="ECO:0000256" key="15">
    <source>
        <dbReference type="PROSITE-ProRule" id="PRU00175"/>
    </source>
</evidence>
<comment type="catalytic activity">
    <reaction evidence="1">
        <text>S-ubiquitinyl-[E2 ubiquitin-conjugating enzyme]-L-cysteine + [acceptor protein]-L-lysine = [E2 ubiquitin-conjugating enzyme]-L-cysteine + N(6)-ubiquitinyl-[acceptor protein]-L-lysine.</text>
        <dbReference type="EC" id="2.3.2.27"/>
    </reaction>
</comment>
<dbReference type="SUPFAM" id="SSF57850">
    <property type="entry name" value="RING/U-box"/>
    <property type="match status" value="1"/>
</dbReference>
<keyword evidence="13 17" id="KW-1133">Transmembrane helix</keyword>
<feature type="transmembrane region" description="Helical" evidence="17">
    <location>
        <begin position="100"/>
        <end position="119"/>
    </location>
</feature>
<dbReference type="InterPro" id="IPR057992">
    <property type="entry name" value="TPR_SYVN1_N"/>
</dbReference>
<dbReference type="EC" id="2.3.2.27" evidence="5"/>
<dbReference type="STRING" id="1314790.A0A1Y1YN44"/>
<dbReference type="EMBL" id="MCFE01000097">
    <property type="protein sequence ID" value="ORX99457.1"/>
    <property type="molecule type" value="Genomic_DNA"/>
</dbReference>
<dbReference type="Gene3D" id="3.30.40.10">
    <property type="entry name" value="Zinc/RING finger domain, C3HC4 (zinc finger)"/>
    <property type="match status" value="1"/>
</dbReference>
<dbReference type="Pfam" id="PF13639">
    <property type="entry name" value="zf-RING_2"/>
    <property type="match status" value="1"/>
</dbReference>
<evidence type="ECO:0000256" key="13">
    <source>
        <dbReference type="ARBA" id="ARBA00022989"/>
    </source>
</evidence>
<dbReference type="InParanoid" id="A0A1Y1YN44"/>
<evidence type="ECO:0000256" key="11">
    <source>
        <dbReference type="ARBA" id="ARBA00022824"/>
    </source>
</evidence>
<keyword evidence="14 17" id="KW-0472">Membrane</keyword>
<evidence type="ECO:0000256" key="10">
    <source>
        <dbReference type="ARBA" id="ARBA00022786"/>
    </source>
</evidence>
<proteinExistence type="inferred from homology"/>
<dbReference type="GO" id="GO:0036503">
    <property type="term" value="P:ERAD pathway"/>
    <property type="evidence" value="ECO:0007669"/>
    <property type="project" value="TreeGrafter"/>
</dbReference>
<dbReference type="InterPro" id="IPR058051">
    <property type="entry name" value="Znf_RING_synoviolin"/>
</dbReference>
<feature type="transmembrane region" description="Helical" evidence="17">
    <location>
        <begin position="140"/>
        <end position="159"/>
    </location>
</feature>
<reference evidence="19 20" key="1">
    <citation type="submission" date="2016-07" db="EMBL/GenBank/DDBJ databases">
        <title>Pervasive Adenine N6-methylation of Active Genes in Fungi.</title>
        <authorList>
            <consortium name="DOE Joint Genome Institute"/>
            <person name="Mondo S.J."/>
            <person name="Dannebaum R.O."/>
            <person name="Kuo R.C."/>
            <person name="Labutti K."/>
            <person name="Haridas S."/>
            <person name="Kuo A."/>
            <person name="Salamov A."/>
            <person name="Ahrendt S.R."/>
            <person name="Lipzen A."/>
            <person name="Sullivan W."/>
            <person name="Andreopoulos W.B."/>
            <person name="Clum A."/>
            <person name="Lindquist E."/>
            <person name="Daum C."/>
            <person name="Ramamoorthy G.K."/>
            <person name="Gryganskyi A."/>
            <person name="Culley D."/>
            <person name="Magnuson J.K."/>
            <person name="James T.Y."/>
            <person name="O'Malley M.A."/>
            <person name="Stajich J.E."/>
            <person name="Spatafora J.W."/>
            <person name="Visel A."/>
            <person name="Grigoriev I.V."/>
        </authorList>
    </citation>
    <scope>NUCLEOTIDE SEQUENCE [LARGE SCALE GENOMIC DNA]</scope>
    <source>
        <strain evidence="19 20">CBS 931.73</strain>
    </source>
</reference>
<comment type="pathway">
    <text evidence="3">Protein modification; protein ubiquitination.</text>
</comment>
<dbReference type="InterPro" id="IPR050731">
    <property type="entry name" value="HRD1_E3_ubiq-ligases"/>
</dbReference>
<keyword evidence="9 15" id="KW-0863">Zinc-finger</keyword>
<evidence type="ECO:0000256" key="4">
    <source>
        <dbReference type="ARBA" id="ARBA00010089"/>
    </source>
</evidence>
<dbReference type="GO" id="GO:0043161">
    <property type="term" value="P:proteasome-mediated ubiquitin-dependent protein catabolic process"/>
    <property type="evidence" value="ECO:0007669"/>
    <property type="project" value="TreeGrafter"/>
</dbReference>
<feature type="region of interest" description="Disordered" evidence="16">
    <location>
        <begin position="307"/>
        <end position="331"/>
    </location>
</feature>
<dbReference type="GO" id="GO:0061630">
    <property type="term" value="F:ubiquitin protein ligase activity"/>
    <property type="evidence" value="ECO:0007669"/>
    <property type="project" value="UniProtKB-EC"/>
</dbReference>
<keyword evidence="20" id="KW-1185">Reference proteome</keyword>
<dbReference type="PANTHER" id="PTHR22763:SF184">
    <property type="entry name" value="E3 UBIQUITIN-PROTEIN LIGASE SYNOVIOLIN"/>
    <property type="match status" value="1"/>
</dbReference>
<dbReference type="Proteomes" id="UP000193498">
    <property type="component" value="Unassembled WGS sequence"/>
</dbReference>
<feature type="transmembrane region" description="Helical" evidence="17">
    <location>
        <begin position="171"/>
        <end position="193"/>
    </location>
</feature>
<evidence type="ECO:0000256" key="5">
    <source>
        <dbReference type="ARBA" id="ARBA00012483"/>
    </source>
</evidence>
<keyword evidence="8" id="KW-0479">Metal-binding</keyword>
<sequence length="361" mass="41822">MRLVVYGGVSSLLTTAVIAAAFSQRSHFYAACIQLSQSSAAMMILLNMGIFLTILFGKFLQYIFFGSLRAVEVEHLYERAWFAVTETCLAMTIFREEFDTHFVVVFTSLLFIKIFHWLCQDRVDFMEQSPAISVIFHIRMSILMSILCIIDCCLVHYSISVTMQQGPNMMIMFGFEYAILASMIISTLCKYILHTIDLRSEEPWENKSIYVFYLELVTDFVKLATYLVFFAIIMVYYGLPLHIIRDVYVTFRSFVQKCRDLIRYRQATRNMNERYPDATGEELERMSDRTCIICREEMEIPQLANADQPENVGNGDIAGRPARNRAAPSLGETPKKLPCGHIFHFRCLRSWLERQQSCPTW</sequence>
<gene>
    <name evidence="19" type="ORF">K493DRAFT_212643</name>
</gene>
<evidence type="ECO:0000256" key="6">
    <source>
        <dbReference type="ARBA" id="ARBA00022679"/>
    </source>
</evidence>
<keyword evidence="7 17" id="KW-0812">Transmembrane</keyword>
<evidence type="ECO:0000256" key="1">
    <source>
        <dbReference type="ARBA" id="ARBA00000900"/>
    </source>
</evidence>
<feature type="domain" description="RING-type" evidence="18">
    <location>
        <begin position="291"/>
        <end position="359"/>
    </location>
</feature>
<name>A0A1Y1YN44_9FUNG</name>
<dbReference type="GO" id="GO:0008270">
    <property type="term" value="F:zinc ion binding"/>
    <property type="evidence" value="ECO:0007669"/>
    <property type="project" value="UniProtKB-KW"/>
</dbReference>
<comment type="subcellular location">
    <subcellularLocation>
        <location evidence="2">Endoplasmic reticulum membrane</location>
        <topology evidence="2">Multi-pass membrane protein</topology>
    </subcellularLocation>
</comment>
<dbReference type="SMART" id="SM00184">
    <property type="entry name" value="RING"/>
    <property type="match status" value="1"/>
</dbReference>
<evidence type="ECO:0000256" key="14">
    <source>
        <dbReference type="ARBA" id="ARBA00023136"/>
    </source>
</evidence>
<evidence type="ECO:0000256" key="9">
    <source>
        <dbReference type="ARBA" id="ARBA00022771"/>
    </source>
</evidence>
<evidence type="ECO:0000259" key="18">
    <source>
        <dbReference type="PROSITE" id="PS50089"/>
    </source>
</evidence>
<evidence type="ECO:0000313" key="19">
    <source>
        <dbReference type="EMBL" id="ORX99457.1"/>
    </source>
</evidence>